<evidence type="ECO:0000313" key="1">
    <source>
        <dbReference type="EMBL" id="HGI87082.1"/>
    </source>
</evidence>
<dbReference type="EMBL" id="DTFF01000013">
    <property type="protein sequence ID" value="HGI87082.1"/>
    <property type="molecule type" value="Genomic_DNA"/>
</dbReference>
<proteinExistence type="predicted"/>
<sequence>MSASDEEYLISLRGLGNAKIIYNSAVDTLHIVIDEEEADKAILLENNIIVRIKNGRIIEIEIQDVSKIIQE</sequence>
<accession>A0A7C4FAF4</accession>
<gene>
    <name evidence="1" type="ORF">ENV14_01595</name>
</gene>
<comment type="caution">
    <text evidence="1">The sequence shown here is derived from an EMBL/GenBank/DDBJ whole genome shotgun (WGS) entry which is preliminary data.</text>
</comment>
<protein>
    <submittedName>
        <fullName evidence="1">DUF2283 domain-containing protein</fullName>
    </submittedName>
</protein>
<dbReference type="AlphaFoldDB" id="A0A7C4FAF4"/>
<name>A0A7C4FAF4_9CREN</name>
<reference evidence="1" key="1">
    <citation type="journal article" date="2020" name="mSystems">
        <title>Genome- and Community-Level Interaction Insights into Carbon Utilization and Element Cycling Functions of Hydrothermarchaeota in Hydrothermal Sediment.</title>
        <authorList>
            <person name="Zhou Z."/>
            <person name="Liu Y."/>
            <person name="Xu W."/>
            <person name="Pan J."/>
            <person name="Luo Z.H."/>
            <person name="Li M."/>
        </authorList>
    </citation>
    <scope>NUCLEOTIDE SEQUENCE [LARGE SCALE GENOMIC DNA]</scope>
    <source>
        <strain evidence="1">SpSt-732</strain>
    </source>
</reference>
<organism evidence="1">
    <name type="scientific">Ignisphaera aggregans</name>
    <dbReference type="NCBI Taxonomy" id="334771"/>
    <lineage>
        <taxon>Archaea</taxon>
        <taxon>Thermoproteota</taxon>
        <taxon>Thermoprotei</taxon>
        <taxon>Desulfurococcales</taxon>
        <taxon>Desulfurococcaceae</taxon>
        <taxon>Ignisphaera</taxon>
    </lineage>
</organism>
<dbReference type="Pfam" id="PF10049">
    <property type="entry name" value="DUF2283"/>
    <property type="match status" value="1"/>
</dbReference>
<dbReference type="InterPro" id="IPR019270">
    <property type="entry name" value="DUF2283"/>
</dbReference>